<evidence type="ECO:0000256" key="1">
    <source>
        <dbReference type="SAM" id="MobiDB-lite"/>
    </source>
</evidence>
<dbReference type="EMBL" id="QJJS01000012">
    <property type="protein sequence ID" value="PXW94761.1"/>
    <property type="molecule type" value="Genomic_DNA"/>
</dbReference>
<keyword evidence="2" id="KW-0472">Membrane</keyword>
<feature type="region of interest" description="Disordered" evidence="1">
    <location>
        <begin position="58"/>
        <end position="88"/>
    </location>
</feature>
<evidence type="ECO:0000313" key="3">
    <source>
        <dbReference type="EMBL" id="PXW94761.1"/>
    </source>
</evidence>
<dbReference type="RefSeq" id="WP_211317553.1">
    <property type="nucleotide sequence ID" value="NZ_QJJS01000012.1"/>
</dbReference>
<accession>A0A318GY35</accession>
<gene>
    <name evidence="3" type="ORF">C7444_11277</name>
</gene>
<keyword evidence="2" id="KW-0812">Transmembrane</keyword>
<keyword evidence="2" id="KW-1133">Transmembrane helix</keyword>
<evidence type="ECO:0008006" key="5">
    <source>
        <dbReference type="Google" id="ProtNLM"/>
    </source>
</evidence>
<reference evidence="3 4" key="1">
    <citation type="submission" date="2018-05" db="EMBL/GenBank/DDBJ databases">
        <title>Genomic Encyclopedia of Type Strains, Phase IV (KMG-IV): sequencing the most valuable type-strain genomes for metagenomic binning, comparative biology and taxonomic classification.</title>
        <authorList>
            <person name="Goeker M."/>
        </authorList>
    </citation>
    <scope>NUCLEOTIDE SEQUENCE [LARGE SCALE GENOMIC DNA]</scope>
    <source>
        <strain evidence="3 4">DSM 566</strain>
    </source>
</reference>
<feature type="compositionally biased region" description="Basic and acidic residues" evidence="1">
    <location>
        <begin position="59"/>
        <end position="72"/>
    </location>
</feature>
<keyword evidence="4" id="KW-1185">Reference proteome</keyword>
<protein>
    <recommendedName>
        <fullName evidence="5">Transmembrane protein</fullName>
    </recommendedName>
</protein>
<feature type="transmembrane region" description="Helical" evidence="2">
    <location>
        <begin position="27"/>
        <end position="49"/>
    </location>
</feature>
<evidence type="ECO:0000256" key="2">
    <source>
        <dbReference type="SAM" id="Phobius"/>
    </source>
</evidence>
<dbReference type="AlphaFoldDB" id="A0A318GY35"/>
<proteinExistence type="predicted"/>
<dbReference type="Proteomes" id="UP000247811">
    <property type="component" value="Unassembled WGS sequence"/>
</dbReference>
<organism evidence="3 4">
    <name type="scientific">Sphaerotilus hippei</name>
    <dbReference type="NCBI Taxonomy" id="744406"/>
    <lineage>
        <taxon>Bacteria</taxon>
        <taxon>Pseudomonadati</taxon>
        <taxon>Pseudomonadota</taxon>
        <taxon>Betaproteobacteria</taxon>
        <taxon>Burkholderiales</taxon>
        <taxon>Sphaerotilaceae</taxon>
        <taxon>Sphaerotilus</taxon>
    </lineage>
</organism>
<comment type="caution">
    <text evidence="3">The sequence shown here is derived from an EMBL/GenBank/DDBJ whole genome shotgun (WGS) entry which is preliminary data.</text>
</comment>
<name>A0A318GY35_9BURK</name>
<evidence type="ECO:0000313" key="4">
    <source>
        <dbReference type="Proteomes" id="UP000247811"/>
    </source>
</evidence>
<sequence>MYLVAIAWMYVAVMMSAAELMHPDGSVLGAVVTLLLYGVGPLALVLYLLRTPARRRARKAQEAAEQAQRDLEAAAGPVPAPPSAESRT</sequence>